<dbReference type="PANTHER" id="PTHR47515">
    <property type="entry name" value="LOW CALCIUM RESPONSE LOCUS PROTEIN T"/>
    <property type="match status" value="1"/>
</dbReference>
<dbReference type="GO" id="GO:0003676">
    <property type="term" value="F:nucleic acid binding"/>
    <property type="evidence" value="ECO:0007669"/>
    <property type="project" value="InterPro"/>
</dbReference>
<accession>A0A6J7PHM4</accession>
<dbReference type="Pfam" id="PF13683">
    <property type="entry name" value="rve_3"/>
    <property type="match status" value="1"/>
</dbReference>
<dbReference type="PANTHER" id="PTHR47515:SF1">
    <property type="entry name" value="BLR2054 PROTEIN"/>
    <property type="match status" value="1"/>
</dbReference>
<dbReference type="AlphaFoldDB" id="A0A6J7PHM4"/>
<dbReference type="NCBIfam" id="NF033516">
    <property type="entry name" value="transpos_IS3"/>
    <property type="match status" value="1"/>
</dbReference>
<dbReference type="GO" id="GO:0015074">
    <property type="term" value="P:DNA integration"/>
    <property type="evidence" value="ECO:0007669"/>
    <property type="project" value="InterPro"/>
</dbReference>
<dbReference type="SUPFAM" id="SSF53098">
    <property type="entry name" value="Ribonuclease H-like"/>
    <property type="match status" value="1"/>
</dbReference>
<dbReference type="Gene3D" id="3.30.420.10">
    <property type="entry name" value="Ribonuclease H-like superfamily/Ribonuclease H"/>
    <property type="match status" value="1"/>
</dbReference>
<dbReference type="InterPro" id="IPR048020">
    <property type="entry name" value="Transpos_IS3"/>
</dbReference>
<dbReference type="EMBL" id="CAFBON010000260">
    <property type="protein sequence ID" value="CAB5005150.1"/>
    <property type="molecule type" value="Genomic_DNA"/>
</dbReference>
<reference evidence="2" key="1">
    <citation type="submission" date="2020-05" db="EMBL/GenBank/DDBJ databases">
        <authorList>
            <person name="Chiriac C."/>
            <person name="Salcher M."/>
            <person name="Ghai R."/>
            <person name="Kavagutti S V."/>
        </authorList>
    </citation>
    <scope>NUCLEOTIDE SEQUENCE</scope>
</reference>
<protein>
    <submittedName>
        <fullName evidence="2">Unannotated protein</fullName>
    </submittedName>
</protein>
<feature type="domain" description="Integrase catalytic" evidence="1">
    <location>
        <begin position="39"/>
        <end position="200"/>
    </location>
</feature>
<organism evidence="2">
    <name type="scientific">freshwater metagenome</name>
    <dbReference type="NCBI Taxonomy" id="449393"/>
    <lineage>
        <taxon>unclassified sequences</taxon>
        <taxon>metagenomes</taxon>
        <taxon>ecological metagenomes</taxon>
    </lineage>
</organism>
<sequence>MVNHKRVQRLCREEGLRVRVKKRKRSRVGTSTVAGDRLRADHPNHVWALDFAFDQTSDCRTLKYLNVTDEFTRTALAIDVERSITGDDMVMVLERLTAVHGFPQFVRMDNGTEMTSNAIADWCRFNPSGIVFIDPGSPWQNPFAESFNGRLRDELLAVEQFHTLLEAKIMAEDYRQQYNKHRPHSSLGYLTPDEFTLDWHNNNPGLTQALAH</sequence>
<gene>
    <name evidence="2" type="ORF">UFOPK3954_01993</name>
</gene>
<dbReference type="InterPro" id="IPR036397">
    <property type="entry name" value="RNaseH_sf"/>
</dbReference>
<dbReference type="PROSITE" id="PS50994">
    <property type="entry name" value="INTEGRASE"/>
    <property type="match status" value="1"/>
</dbReference>
<evidence type="ECO:0000259" key="1">
    <source>
        <dbReference type="PROSITE" id="PS50994"/>
    </source>
</evidence>
<dbReference type="InterPro" id="IPR012337">
    <property type="entry name" value="RNaseH-like_sf"/>
</dbReference>
<proteinExistence type="predicted"/>
<name>A0A6J7PHM4_9ZZZZ</name>
<dbReference type="InterPro" id="IPR001584">
    <property type="entry name" value="Integrase_cat-core"/>
</dbReference>
<evidence type="ECO:0000313" key="2">
    <source>
        <dbReference type="EMBL" id="CAB5005150.1"/>
    </source>
</evidence>